<feature type="domain" description="Copper amine oxidase-like N-terminal" evidence="3">
    <location>
        <begin position="566"/>
        <end position="647"/>
    </location>
</feature>
<feature type="region of interest" description="Disordered" evidence="1">
    <location>
        <begin position="188"/>
        <end position="240"/>
    </location>
</feature>
<dbReference type="Pfam" id="PF07833">
    <property type="entry name" value="Cu_amine_oxidN1"/>
    <property type="match status" value="2"/>
</dbReference>
<dbReference type="InterPro" id="IPR036582">
    <property type="entry name" value="Mao_N_sf"/>
</dbReference>
<feature type="compositionally biased region" description="Low complexity" evidence="1">
    <location>
        <begin position="289"/>
        <end position="317"/>
    </location>
</feature>
<proteinExistence type="predicted"/>
<feature type="compositionally biased region" description="Basic and acidic residues" evidence="1">
    <location>
        <begin position="412"/>
        <end position="426"/>
    </location>
</feature>
<sequence length="790" mass="80849">MTSVGSSGKEALLVFLGGRQGVDERSSFRKVGRQGRVCYATRVTSTSETPLRMAKTSKKTAVRAPVPVTLTGEVWRPATGSQSSAGPSRPGLFGGWGKPRYGVWGLTILLMLIALVVVGRWAGKPAPDVASSGSTARELASPGMALPAFVPATLDVSSVTAGPPPATVASGTLPAATGSVEAPAALGSAAAGHLRADLPRSPARPPEQPRIPPRFRPPLDPSGENPYPPEPISAPLPGVVASPEASSTIAALPAAGQAPGSSAPPATDTTVAQSPILPAAPTGGGPGGASPQAPVVAPSPTSASLASPAAAMPADPAKGGERLAARATPSSQQLPSLGATPPSVSQEPSSVDISPSSRKEISGQPSPEPLPPSPVVAGAERASEAVPTALPIPGDGGATPLGLPPEQVEPPRPAERRVARSWRDELEGPLTPDFTREEEGPREVPQAHRPPRSRPLPEPVARPSREPATERRDLPVAPRTGPAPAPTPAAPAVSRWARLAAQADPVGGRGRDDLAGPVVPALAQSGGAARATAPDERPVVPWPPRSPSGLMTAARQPEAPAPPIPAVPVLERSGEPLLGLRAVLEPAGWTLVWINRRRGVRGRGPGGATLALVPGQRRATVSGQTMVLSTAPVLAADGRVFVPRDLLEALQPGRPTFSPASAPAPKEEGRLASVSPQEPRRTTLPAAPTMAPRSERLLVRSAGSAAGPAMVEVRRVLEADGWSVLWAGPRHGAVCRKGPGRLLIVVPGDPIVRWNGASLSSDPPPVWRRGKMFLPATVLEAVLGRPVAEE</sequence>
<comment type="caution">
    <text evidence="4">The sequence shown here is derived from an EMBL/GenBank/DDBJ whole genome shotgun (WGS) entry which is preliminary data.</text>
</comment>
<dbReference type="EMBL" id="QOQW01000002">
    <property type="protein sequence ID" value="RCK81443.1"/>
    <property type="molecule type" value="Genomic_DNA"/>
</dbReference>
<feature type="region of interest" description="Disordered" evidence="1">
    <location>
        <begin position="254"/>
        <end position="517"/>
    </location>
</feature>
<evidence type="ECO:0000313" key="4">
    <source>
        <dbReference type="EMBL" id="RCK81443.1"/>
    </source>
</evidence>
<evidence type="ECO:0000313" key="5">
    <source>
        <dbReference type="Proteomes" id="UP000252355"/>
    </source>
</evidence>
<feature type="domain" description="Copper amine oxidase-like N-terminal" evidence="3">
    <location>
        <begin position="707"/>
        <end position="787"/>
    </location>
</feature>
<dbReference type="InterPro" id="IPR012854">
    <property type="entry name" value="Cu_amine_oxidase-like_N"/>
</dbReference>
<evidence type="ECO:0000256" key="1">
    <source>
        <dbReference type="SAM" id="MobiDB-lite"/>
    </source>
</evidence>
<dbReference type="Proteomes" id="UP000252355">
    <property type="component" value="Unassembled WGS sequence"/>
</dbReference>
<keyword evidence="2" id="KW-1133">Transmembrane helix</keyword>
<evidence type="ECO:0000259" key="3">
    <source>
        <dbReference type="Pfam" id="PF07833"/>
    </source>
</evidence>
<dbReference type="AlphaFoldDB" id="A0A367ZTH0"/>
<feature type="compositionally biased region" description="Basic and acidic residues" evidence="1">
    <location>
        <begin position="434"/>
        <end position="446"/>
    </location>
</feature>
<keyword evidence="2" id="KW-0472">Membrane</keyword>
<feature type="compositionally biased region" description="Pro residues" evidence="1">
    <location>
        <begin position="202"/>
        <end position="234"/>
    </location>
</feature>
<feature type="compositionally biased region" description="Polar residues" evidence="1">
    <location>
        <begin position="342"/>
        <end position="356"/>
    </location>
</feature>
<feature type="region of interest" description="Disordered" evidence="1">
    <location>
        <begin position="652"/>
        <end position="693"/>
    </location>
</feature>
<name>A0A367ZTH0_9BACT</name>
<feature type="compositionally biased region" description="Basic and acidic residues" evidence="1">
    <location>
        <begin position="463"/>
        <end position="474"/>
    </location>
</feature>
<organism evidence="4 5">
    <name type="scientific">Candidatus Ozemobacter sibiricus</name>
    <dbReference type="NCBI Taxonomy" id="2268124"/>
    <lineage>
        <taxon>Bacteria</taxon>
        <taxon>Candidatus Ozemobacteria</taxon>
        <taxon>Candidatus Ozemobacterales</taxon>
        <taxon>Candidatus Ozemobacteraceae</taxon>
        <taxon>Candidatus Ozemobacter</taxon>
    </lineage>
</organism>
<reference evidence="4 5" key="1">
    <citation type="submission" date="2018-05" db="EMBL/GenBank/DDBJ databases">
        <title>A metagenomic window into the 2 km-deep terrestrial subsurface aquifer revealed taxonomically and functionally diverse microbial community comprising novel uncultured bacterial lineages.</title>
        <authorList>
            <person name="Kadnikov V.V."/>
            <person name="Mardanov A.V."/>
            <person name="Beletsky A.V."/>
            <person name="Banks D."/>
            <person name="Pimenov N.V."/>
            <person name="Frank Y.A."/>
            <person name="Karnachuk O.V."/>
            <person name="Ravin N.V."/>
        </authorList>
    </citation>
    <scope>NUCLEOTIDE SEQUENCE [LARGE SCALE GENOMIC DNA]</scope>
    <source>
        <strain evidence="4">BY5</strain>
    </source>
</reference>
<keyword evidence="2" id="KW-0812">Transmembrane</keyword>
<protein>
    <submittedName>
        <fullName evidence="4">Basic proline-rich protein</fullName>
    </submittedName>
</protein>
<dbReference type="SUPFAM" id="SSF55383">
    <property type="entry name" value="Copper amine oxidase, domain N"/>
    <property type="match status" value="2"/>
</dbReference>
<feature type="compositionally biased region" description="Low complexity" evidence="1">
    <location>
        <begin position="254"/>
        <end position="266"/>
    </location>
</feature>
<gene>
    <name evidence="4" type="ORF">OZSIB_2312</name>
</gene>
<accession>A0A367ZTH0</accession>
<feature type="transmembrane region" description="Helical" evidence="2">
    <location>
        <begin position="101"/>
        <end position="122"/>
    </location>
</feature>
<evidence type="ECO:0000256" key="2">
    <source>
        <dbReference type="SAM" id="Phobius"/>
    </source>
</evidence>